<dbReference type="EMBL" id="CAKOFQ010006913">
    <property type="protein sequence ID" value="CAH1981779.1"/>
    <property type="molecule type" value="Genomic_DNA"/>
</dbReference>
<name>A0A9P0KWF0_ACAOB</name>
<sequence>MSNSVKERTFMSYDVKQSEESTSSAKEAINDLSEPLQTEYNYYMQYKTIFNVLEEFARQEDCGDSENDKLKSKVYEIIVQESLAQTTRLGDLEDDILGVKDVNSLSLTYLESRRLEEIVKKKLIEKQCQLTNKNGMLDKNKSKLLTSDPSLNELIENKNQLIALKQEYVKNLLTLAELMTELKEMRLNELPQALEMKIEEWTLSGKICNLKARLLTSKNRVDAFTETSTSLEAYKQLVKDIKREQRVCEEEIENLKQLKRQYEQVSCKQYDEILKSYLEYKAALERKKLLYSRFKDKV</sequence>
<feature type="region of interest" description="Disordered" evidence="2">
    <location>
        <begin position="1"/>
        <end position="27"/>
    </location>
</feature>
<gene>
    <name evidence="3" type="ORF">ACAOBT_LOCUS14673</name>
</gene>
<comment type="caution">
    <text evidence="3">The sequence shown here is derived from an EMBL/GenBank/DDBJ whole genome shotgun (WGS) entry which is preliminary data.</text>
</comment>
<evidence type="ECO:0000313" key="3">
    <source>
        <dbReference type="EMBL" id="CAH1981779.1"/>
    </source>
</evidence>
<protein>
    <submittedName>
        <fullName evidence="3">Uncharacterized protein</fullName>
    </submittedName>
</protein>
<accession>A0A9P0KWF0</accession>
<dbReference type="AlphaFoldDB" id="A0A9P0KWF0"/>
<dbReference type="Proteomes" id="UP001152888">
    <property type="component" value="Unassembled WGS sequence"/>
</dbReference>
<evidence type="ECO:0000313" key="4">
    <source>
        <dbReference type="Proteomes" id="UP001152888"/>
    </source>
</evidence>
<evidence type="ECO:0000256" key="2">
    <source>
        <dbReference type="SAM" id="MobiDB-lite"/>
    </source>
</evidence>
<reference evidence="3" key="1">
    <citation type="submission" date="2022-03" db="EMBL/GenBank/DDBJ databases">
        <authorList>
            <person name="Sayadi A."/>
        </authorList>
    </citation>
    <scope>NUCLEOTIDE SEQUENCE</scope>
</reference>
<feature type="coiled-coil region" evidence="1">
    <location>
        <begin position="231"/>
        <end position="268"/>
    </location>
</feature>
<dbReference type="OrthoDB" id="7696867at2759"/>
<organism evidence="3 4">
    <name type="scientific">Acanthoscelides obtectus</name>
    <name type="common">Bean weevil</name>
    <name type="synonym">Bruchus obtectus</name>
    <dbReference type="NCBI Taxonomy" id="200917"/>
    <lineage>
        <taxon>Eukaryota</taxon>
        <taxon>Metazoa</taxon>
        <taxon>Ecdysozoa</taxon>
        <taxon>Arthropoda</taxon>
        <taxon>Hexapoda</taxon>
        <taxon>Insecta</taxon>
        <taxon>Pterygota</taxon>
        <taxon>Neoptera</taxon>
        <taxon>Endopterygota</taxon>
        <taxon>Coleoptera</taxon>
        <taxon>Polyphaga</taxon>
        <taxon>Cucujiformia</taxon>
        <taxon>Chrysomeloidea</taxon>
        <taxon>Chrysomelidae</taxon>
        <taxon>Bruchinae</taxon>
        <taxon>Bruchini</taxon>
        <taxon>Acanthoscelides</taxon>
    </lineage>
</organism>
<evidence type="ECO:0000256" key="1">
    <source>
        <dbReference type="SAM" id="Coils"/>
    </source>
</evidence>
<keyword evidence="1" id="KW-0175">Coiled coil</keyword>
<proteinExistence type="predicted"/>
<keyword evidence="4" id="KW-1185">Reference proteome</keyword>